<name>A0ABV3DVP1_9ACTN</name>
<proteinExistence type="predicted"/>
<protein>
    <recommendedName>
        <fullName evidence="3">Secreted protein/lipoprotein</fullName>
    </recommendedName>
</protein>
<evidence type="ECO:0008006" key="3">
    <source>
        <dbReference type="Google" id="ProtNLM"/>
    </source>
</evidence>
<gene>
    <name evidence="1" type="ORF">AB0C36_38095</name>
</gene>
<dbReference type="RefSeq" id="WP_358363309.1">
    <property type="nucleotide sequence ID" value="NZ_JBEZFP010000166.1"/>
</dbReference>
<organism evidence="1 2">
    <name type="scientific">Streptodolium elevatio</name>
    <dbReference type="NCBI Taxonomy" id="3157996"/>
    <lineage>
        <taxon>Bacteria</taxon>
        <taxon>Bacillati</taxon>
        <taxon>Actinomycetota</taxon>
        <taxon>Actinomycetes</taxon>
        <taxon>Kitasatosporales</taxon>
        <taxon>Streptomycetaceae</taxon>
        <taxon>Streptodolium</taxon>
    </lineage>
</organism>
<keyword evidence="2" id="KW-1185">Reference proteome</keyword>
<evidence type="ECO:0000313" key="2">
    <source>
        <dbReference type="Proteomes" id="UP001551482"/>
    </source>
</evidence>
<comment type="caution">
    <text evidence="1">The sequence shown here is derived from an EMBL/GenBank/DDBJ whole genome shotgun (WGS) entry which is preliminary data.</text>
</comment>
<sequence>MVAAYLEMRQVQAQLRRTGQVDLAAIAAVSAGDARAALVADTQEQRRKGLTVTGEIRHSPRVTALVPTGEPETAAVEDCQDVSALRTTDAGGNLVQQNREWRHVATARLALVEGQWKVTEFASDPESRC</sequence>
<evidence type="ECO:0000313" key="1">
    <source>
        <dbReference type="EMBL" id="MEU8139297.1"/>
    </source>
</evidence>
<accession>A0ABV3DVP1</accession>
<dbReference type="EMBL" id="JBEZFP010000166">
    <property type="protein sequence ID" value="MEU8139297.1"/>
    <property type="molecule type" value="Genomic_DNA"/>
</dbReference>
<reference evidence="1 2" key="1">
    <citation type="submission" date="2024-06" db="EMBL/GenBank/DDBJ databases">
        <title>The Natural Products Discovery Center: Release of the First 8490 Sequenced Strains for Exploring Actinobacteria Biosynthetic Diversity.</title>
        <authorList>
            <person name="Kalkreuter E."/>
            <person name="Kautsar S.A."/>
            <person name="Yang D."/>
            <person name="Bader C.D."/>
            <person name="Teijaro C.N."/>
            <person name="Fluegel L."/>
            <person name="Davis C.M."/>
            <person name="Simpson J.R."/>
            <person name="Lauterbach L."/>
            <person name="Steele A.D."/>
            <person name="Gui C."/>
            <person name="Meng S."/>
            <person name="Li G."/>
            <person name="Viehrig K."/>
            <person name="Ye F."/>
            <person name="Su P."/>
            <person name="Kiefer A.F."/>
            <person name="Nichols A."/>
            <person name="Cepeda A.J."/>
            <person name="Yan W."/>
            <person name="Fan B."/>
            <person name="Jiang Y."/>
            <person name="Adhikari A."/>
            <person name="Zheng C.-J."/>
            <person name="Schuster L."/>
            <person name="Cowan T.M."/>
            <person name="Smanski M.J."/>
            <person name="Chevrette M.G."/>
            <person name="De Carvalho L.P.S."/>
            <person name="Shen B."/>
        </authorList>
    </citation>
    <scope>NUCLEOTIDE SEQUENCE [LARGE SCALE GENOMIC DNA]</scope>
    <source>
        <strain evidence="1 2">NPDC048946</strain>
    </source>
</reference>
<dbReference type="Proteomes" id="UP001551482">
    <property type="component" value="Unassembled WGS sequence"/>
</dbReference>